<keyword evidence="2" id="KW-1185">Reference proteome</keyword>
<proteinExistence type="predicted"/>
<dbReference type="RefSeq" id="WP_160775034.1">
    <property type="nucleotide sequence ID" value="NZ_WUMV01000003.1"/>
</dbReference>
<organism evidence="1 2">
    <name type="scientific">Stappia sediminis</name>
    <dbReference type="NCBI Taxonomy" id="2692190"/>
    <lineage>
        <taxon>Bacteria</taxon>
        <taxon>Pseudomonadati</taxon>
        <taxon>Pseudomonadota</taxon>
        <taxon>Alphaproteobacteria</taxon>
        <taxon>Hyphomicrobiales</taxon>
        <taxon>Stappiaceae</taxon>
        <taxon>Stappia</taxon>
    </lineage>
</organism>
<reference evidence="1 2" key="1">
    <citation type="submission" date="2019-12" db="EMBL/GenBank/DDBJ databases">
        <authorList>
            <person name="Li M."/>
        </authorList>
    </citation>
    <scope>NUCLEOTIDE SEQUENCE [LARGE SCALE GENOMIC DNA]</scope>
    <source>
        <strain evidence="1 2">GBMRC 2046</strain>
    </source>
</reference>
<evidence type="ECO:0000313" key="2">
    <source>
        <dbReference type="Proteomes" id="UP000433101"/>
    </source>
</evidence>
<comment type="caution">
    <text evidence="1">The sequence shown here is derived from an EMBL/GenBank/DDBJ whole genome shotgun (WGS) entry which is preliminary data.</text>
</comment>
<accession>A0A7X3S7I3</accession>
<gene>
    <name evidence="1" type="ORF">GR183_07690</name>
</gene>
<dbReference type="Proteomes" id="UP000433101">
    <property type="component" value="Unassembled WGS sequence"/>
</dbReference>
<evidence type="ECO:0000313" key="1">
    <source>
        <dbReference type="EMBL" id="MXN64785.1"/>
    </source>
</evidence>
<dbReference type="EMBL" id="WUMV01000003">
    <property type="protein sequence ID" value="MXN64785.1"/>
    <property type="molecule type" value="Genomic_DNA"/>
</dbReference>
<protein>
    <submittedName>
        <fullName evidence="1">Uncharacterized protein</fullName>
    </submittedName>
</protein>
<dbReference type="AlphaFoldDB" id="A0A7X3S7I3"/>
<sequence length="147" mass="16657">MRALVDAFLEIRQHHAMLLAFLKELTPGNRRMGREFVFVSVRDNPMVRESRDASTEAIKQRRFRLAEPMSEFAGWAEEDSNRSPQVHILGEGRYEGFSLTWPGVEGRLVVAATGLLQRKATLRAVWLKLRFVAGGALDSSRVISGRF</sequence>
<name>A0A7X3S7I3_9HYPH</name>